<evidence type="ECO:0000313" key="2">
    <source>
        <dbReference type="Proteomes" id="UP001597061"/>
    </source>
</evidence>
<name>A0ABW3JJS5_9FLAO</name>
<dbReference type="EMBL" id="JBHTJI010000012">
    <property type="protein sequence ID" value="MFD0990750.1"/>
    <property type="molecule type" value="Genomic_DNA"/>
</dbReference>
<proteinExistence type="predicted"/>
<comment type="caution">
    <text evidence="1">The sequence shown here is derived from an EMBL/GenBank/DDBJ whole genome shotgun (WGS) entry which is preliminary data.</text>
</comment>
<accession>A0ABW3JJS5</accession>
<protein>
    <submittedName>
        <fullName evidence="1">Uncharacterized protein</fullName>
    </submittedName>
</protein>
<dbReference type="Proteomes" id="UP001597061">
    <property type="component" value="Unassembled WGS sequence"/>
</dbReference>
<reference evidence="2" key="1">
    <citation type="journal article" date="2019" name="Int. J. Syst. Evol. Microbiol.">
        <title>The Global Catalogue of Microorganisms (GCM) 10K type strain sequencing project: providing services to taxonomists for standard genome sequencing and annotation.</title>
        <authorList>
            <consortium name="The Broad Institute Genomics Platform"/>
            <consortium name="The Broad Institute Genome Sequencing Center for Infectious Disease"/>
            <person name="Wu L."/>
            <person name="Ma J."/>
        </authorList>
    </citation>
    <scope>NUCLEOTIDE SEQUENCE [LARGE SCALE GENOMIC DNA]</scope>
    <source>
        <strain evidence="2">CCUG 62414</strain>
    </source>
</reference>
<keyword evidence="2" id="KW-1185">Reference proteome</keyword>
<organism evidence="1 2">
    <name type="scientific">Mariniflexile jejuense</name>
    <dbReference type="NCBI Taxonomy" id="1173582"/>
    <lineage>
        <taxon>Bacteria</taxon>
        <taxon>Pseudomonadati</taxon>
        <taxon>Bacteroidota</taxon>
        <taxon>Flavobacteriia</taxon>
        <taxon>Flavobacteriales</taxon>
        <taxon>Flavobacteriaceae</taxon>
        <taxon>Mariniflexile</taxon>
    </lineage>
</organism>
<gene>
    <name evidence="1" type="ORF">ACFQ1R_11630</name>
</gene>
<evidence type="ECO:0000313" key="1">
    <source>
        <dbReference type="EMBL" id="MFD0990750.1"/>
    </source>
</evidence>
<sequence>MKKLLQSIFGTKREAIKDNHKIEKREDSPIPERFSKWINKIESTDLPNDKIIAFNFGLFESSESYMIYLIGSEKYDTEDEDWACDVQYEPKDKYFDLYQADLNNAEWEIVLDFSINLIKDFMKTEDYKNCFLSKSEYITTGFDDGNLTRLK</sequence>
<dbReference type="RefSeq" id="WP_379926394.1">
    <property type="nucleotide sequence ID" value="NZ_JBHTJI010000012.1"/>
</dbReference>